<accession>A0A072TH87</accession>
<dbReference type="EnsemblPlants" id="KEH16909">
    <property type="protein sequence ID" value="KEH16909"/>
    <property type="gene ID" value="MTR_0069s0020"/>
</dbReference>
<protein>
    <submittedName>
        <fullName evidence="2">Transmembrane protein, putative</fullName>
    </submittedName>
</protein>
<evidence type="ECO:0000256" key="1">
    <source>
        <dbReference type="SAM" id="Phobius"/>
    </source>
</evidence>
<feature type="non-terminal residue" evidence="2">
    <location>
        <position position="1"/>
    </location>
</feature>
<keyword evidence="4" id="KW-1185">Reference proteome</keyword>
<dbReference type="EMBL" id="KL402794">
    <property type="protein sequence ID" value="KEH16909.1"/>
    <property type="molecule type" value="Genomic_DNA"/>
</dbReference>
<organism evidence="2 4">
    <name type="scientific">Medicago truncatula</name>
    <name type="common">Barrel medic</name>
    <name type="synonym">Medicago tribuloides</name>
    <dbReference type="NCBI Taxonomy" id="3880"/>
    <lineage>
        <taxon>Eukaryota</taxon>
        <taxon>Viridiplantae</taxon>
        <taxon>Streptophyta</taxon>
        <taxon>Embryophyta</taxon>
        <taxon>Tracheophyta</taxon>
        <taxon>Spermatophyta</taxon>
        <taxon>Magnoliopsida</taxon>
        <taxon>eudicotyledons</taxon>
        <taxon>Gunneridae</taxon>
        <taxon>Pentapetalae</taxon>
        <taxon>rosids</taxon>
        <taxon>fabids</taxon>
        <taxon>Fabales</taxon>
        <taxon>Fabaceae</taxon>
        <taxon>Papilionoideae</taxon>
        <taxon>50 kb inversion clade</taxon>
        <taxon>NPAAA clade</taxon>
        <taxon>Hologalegina</taxon>
        <taxon>IRL clade</taxon>
        <taxon>Trifolieae</taxon>
        <taxon>Medicago</taxon>
    </lineage>
</organism>
<keyword evidence="1" id="KW-0472">Membrane</keyword>
<name>A0A072TH87_MEDTR</name>
<evidence type="ECO:0000313" key="2">
    <source>
        <dbReference type="EMBL" id="KEH16909.1"/>
    </source>
</evidence>
<dbReference type="Proteomes" id="UP000002051">
    <property type="component" value="Unassembled WGS sequence"/>
</dbReference>
<keyword evidence="1 2" id="KW-0812">Transmembrane</keyword>
<gene>
    <name evidence="2" type="ORF">MTR_0069s0020</name>
</gene>
<feature type="transmembrane region" description="Helical" evidence="1">
    <location>
        <begin position="6"/>
        <end position="26"/>
    </location>
</feature>
<sequence length="61" mass="7099">FVVIPVSLLLSFLLYWIVGFHLEIILRMRLRSNVKVIPLGWSGELLFHLCHYVLLETFVGS</sequence>
<evidence type="ECO:0000313" key="3">
    <source>
        <dbReference type="EnsemblPlants" id="KEH16909"/>
    </source>
</evidence>
<evidence type="ECO:0000313" key="4">
    <source>
        <dbReference type="Proteomes" id="UP000002051"/>
    </source>
</evidence>
<proteinExistence type="predicted"/>
<keyword evidence="1" id="KW-1133">Transmembrane helix</keyword>
<reference evidence="2 4" key="1">
    <citation type="journal article" date="2011" name="Nature">
        <title>The Medicago genome provides insight into the evolution of rhizobial symbioses.</title>
        <authorList>
            <person name="Young N.D."/>
            <person name="Debelle F."/>
            <person name="Oldroyd G.E."/>
            <person name="Geurts R."/>
            <person name="Cannon S.B."/>
            <person name="Udvardi M.K."/>
            <person name="Benedito V.A."/>
            <person name="Mayer K.F."/>
            <person name="Gouzy J."/>
            <person name="Schoof H."/>
            <person name="Van de Peer Y."/>
            <person name="Proost S."/>
            <person name="Cook D.R."/>
            <person name="Meyers B.C."/>
            <person name="Spannagl M."/>
            <person name="Cheung F."/>
            <person name="De Mita S."/>
            <person name="Krishnakumar V."/>
            <person name="Gundlach H."/>
            <person name="Zhou S."/>
            <person name="Mudge J."/>
            <person name="Bharti A.K."/>
            <person name="Murray J.D."/>
            <person name="Naoumkina M.A."/>
            <person name="Rosen B."/>
            <person name="Silverstein K.A."/>
            <person name="Tang H."/>
            <person name="Rombauts S."/>
            <person name="Zhao P.X."/>
            <person name="Zhou P."/>
            <person name="Barbe V."/>
            <person name="Bardou P."/>
            <person name="Bechner M."/>
            <person name="Bellec A."/>
            <person name="Berger A."/>
            <person name="Berges H."/>
            <person name="Bidwell S."/>
            <person name="Bisseling T."/>
            <person name="Choisne N."/>
            <person name="Couloux A."/>
            <person name="Denny R."/>
            <person name="Deshpande S."/>
            <person name="Dai X."/>
            <person name="Doyle J.J."/>
            <person name="Dudez A.M."/>
            <person name="Farmer A.D."/>
            <person name="Fouteau S."/>
            <person name="Franken C."/>
            <person name="Gibelin C."/>
            <person name="Gish J."/>
            <person name="Goldstein S."/>
            <person name="Gonzalez A.J."/>
            <person name="Green P.J."/>
            <person name="Hallab A."/>
            <person name="Hartog M."/>
            <person name="Hua A."/>
            <person name="Humphray S.J."/>
            <person name="Jeong D.H."/>
            <person name="Jing Y."/>
            <person name="Jocker A."/>
            <person name="Kenton S.M."/>
            <person name="Kim D.J."/>
            <person name="Klee K."/>
            <person name="Lai H."/>
            <person name="Lang C."/>
            <person name="Lin S."/>
            <person name="Macmil S.L."/>
            <person name="Magdelenat G."/>
            <person name="Matthews L."/>
            <person name="McCorrison J."/>
            <person name="Monaghan E.L."/>
            <person name="Mun J.H."/>
            <person name="Najar F.Z."/>
            <person name="Nicholson C."/>
            <person name="Noirot C."/>
            <person name="O'Bleness M."/>
            <person name="Paule C.R."/>
            <person name="Poulain J."/>
            <person name="Prion F."/>
            <person name="Qin B."/>
            <person name="Qu C."/>
            <person name="Retzel E.F."/>
            <person name="Riddle C."/>
            <person name="Sallet E."/>
            <person name="Samain S."/>
            <person name="Samson N."/>
            <person name="Sanders I."/>
            <person name="Saurat O."/>
            <person name="Scarpelli C."/>
            <person name="Schiex T."/>
            <person name="Segurens B."/>
            <person name="Severin A.J."/>
            <person name="Sherrier D.J."/>
            <person name="Shi R."/>
            <person name="Sims S."/>
            <person name="Singer S.R."/>
            <person name="Sinharoy S."/>
            <person name="Sterck L."/>
            <person name="Viollet A."/>
            <person name="Wang B.B."/>
            <person name="Wang K."/>
            <person name="Wang M."/>
            <person name="Wang X."/>
            <person name="Warfsmann J."/>
            <person name="Weissenbach J."/>
            <person name="White D.D."/>
            <person name="White J.D."/>
            <person name="Wiley G.B."/>
            <person name="Wincker P."/>
            <person name="Xing Y."/>
            <person name="Yang L."/>
            <person name="Yao Z."/>
            <person name="Ying F."/>
            <person name="Zhai J."/>
            <person name="Zhou L."/>
            <person name="Zuber A."/>
            <person name="Denarie J."/>
            <person name="Dixon R.A."/>
            <person name="May G.D."/>
            <person name="Schwartz D.C."/>
            <person name="Rogers J."/>
            <person name="Quetier F."/>
            <person name="Town C.D."/>
            <person name="Roe B.A."/>
        </authorList>
    </citation>
    <scope>NUCLEOTIDE SEQUENCE [LARGE SCALE GENOMIC DNA]</scope>
    <source>
        <strain evidence="2">A17</strain>
        <strain evidence="3 4">cv. Jemalong A17</strain>
    </source>
</reference>
<reference evidence="3" key="3">
    <citation type="submission" date="2015-06" db="UniProtKB">
        <authorList>
            <consortium name="EnsemblPlants"/>
        </authorList>
    </citation>
    <scope>IDENTIFICATION</scope>
    <source>
        <strain evidence="3">cv. Jemalong A17</strain>
    </source>
</reference>
<dbReference type="AlphaFoldDB" id="A0A072TH87"/>
<reference evidence="2 4" key="2">
    <citation type="journal article" date="2014" name="BMC Genomics">
        <title>An improved genome release (version Mt4.0) for the model legume Medicago truncatula.</title>
        <authorList>
            <person name="Tang H."/>
            <person name="Krishnakumar V."/>
            <person name="Bidwell S."/>
            <person name="Rosen B."/>
            <person name="Chan A."/>
            <person name="Zhou S."/>
            <person name="Gentzbittel L."/>
            <person name="Childs K.L."/>
            <person name="Yandell M."/>
            <person name="Gundlach H."/>
            <person name="Mayer K.F."/>
            <person name="Schwartz D.C."/>
            <person name="Town C.D."/>
        </authorList>
    </citation>
    <scope>GENOME REANNOTATION</scope>
    <source>
        <strain evidence="2">A17</strain>
        <strain evidence="3 4">cv. Jemalong A17</strain>
    </source>
</reference>
<dbReference type="HOGENOM" id="CLU_2929641_0_0_1"/>